<protein>
    <recommendedName>
        <fullName evidence="8">CASP-like protein</fullName>
    </recommendedName>
</protein>
<dbReference type="InterPro" id="IPR006459">
    <property type="entry name" value="CASP/CASPL"/>
</dbReference>
<comment type="similarity">
    <text evidence="2 8">Belongs to the Casparian strip membrane proteins (CASP) family.</text>
</comment>
<dbReference type="Pfam" id="PF04535">
    <property type="entry name" value="CASP_dom"/>
    <property type="match status" value="1"/>
</dbReference>
<dbReference type="PANTHER" id="PTHR33573:SF64">
    <property type="entry name" value="CASP-LIKE PROTEIN 2B1"/>
    <property type="match status" value="1"/>
</dbReference>
<keyword evidence="7 8" id="KW-0472">Membrane</keyword>
<accession>A0AAV8RFY2</accession>
<evidence type="ECO:0000256" key="3">
    <source>
        <dbReference type="ARBA" id="ARBA00011489"/>
    </source>
</evidence>
<feature type="domain" description="Casparian strip membrane protein" evidence="9">
    <location>
        <begin position="107"/>
        <end position="256"/>
    </location>
</feature>
<feature type="transmembrane region" description="Helical" evidence="8">
    <location>
        <begin position="114"/>
        <end position="134"/>
    </location>
</feature>
<evidence type="ECO:0000313" key="11">
    <source>
        <dbReference type="Proteomes" id="UP001222027"/>
    </source>
</evidence>
<feature type="transmembrane region" description="Helical" evidence="8">
    <location>
        <begin position="190"/>
        <end position="214"/>
    </location>
</feature>
<dbReference type="EMBL" id="JAQQAF010000003">
    <property type="protein sequence ID" value="KAJ8498434.1"/>
    <property type="molecule type" value="Genomic_DNA"/>
</dbReference>
<evidence type="ECO:0000313" key="10">
    <source>
        <dbReference type="EMBL" id="KAJ8498434.1"/>
    </source>
</evidence>
<keyword evidence="11" id="KW-1185">Reference proteome</keyword>
<dbReference type="InterPro" id="IPR006702">
    <property type="entry name" value="CASP_dom"/>
</dbReference>
<comment type="subunit">
    <text evidence="3 8">Homodimer and heterodimers.</text>
</comment>
<dbReference type="AlphaFoldDB" id="A0AAV8RFY2"/>
<proteinExistence type="inferred from homology"/>
<dbReference type="NCBIfam" id="TIGR01569">
    <property type="entry name" value="A_tha_TIGR01569"/>
    <property type="match status" value="1"/>
</dbReference>
<feature type="transmembrane region" description="Helical" evidence="8">
    <location>
        <begin position="247"/>
        <end position="269"/>
    </location>
</feature>
<evidence type="ECO:0000256" key="5">
    <source>
        <dbReference type="ARBA" id="ARBA00022692"/>
    </source>
</evidence>
<dbReference type="PANTHER" id="PTHR33573">
    <property type="entry name" value="CASP-LIKE PROTEIN 4A4"/>
    <property type="match status" value="1"/>
</dbReference>
<dbReference type="GO" id="GO:0005886">
    <property type="term" value="C:plasma membrane"/>
    <property type="evidence" value="ECO:0007669"/>
    <property type="project" value="UniProtKB-SubCell"/>
</dbReference>
<keyword evidence="4 8" id="KW-1003">Cell membrane</keyword>
<comment type="subcellular location">
    <subcellularLocation>
        <location evidence="1 8">Cell membrane</location>
        <topology evidence="1 8">Multi-pass membrane protein</topology>
    </subcellularLocation>
</comment>
<keyword evidence="6 8" id="KW-1133">Transmembrane helix</keyword>
<feature type="transmembrane region" description="Helical" evidence="8">
    <location>
        <begin position="154"/>
        <end position="178"/>
    </location>
</feature>
<keyword evidence="5 8" id="KW-0812">Transmembrane</keyword>
<evidence type="ECO:0000256" key="4">
    <source>
        <dbReference type="ARBA" id="ARBA00022475"/>
    </source>
</evidence>
<evidence type="ECO:0000256" key="6">
    <source>
        <dbReference type="ARBA" id="ARBA00022989"/>
    </source>
</evidence>
<reference evidence="10 11" key="1">
    <citation type="submission" date="2022-12" db="EMBL/GenBank/DDBJ databases">
        <title>Chromosome-scale assembly of the Ensete ventricosum genome.</title>
        <authorList>
            <person name="Dussert Y."/>
            <person name="Stocks J."/>
            <person name="Wendawek A."/>
            <person name="Woldeyes F."/>
            <person name="Nichols R.A."/>
            <person name="Borrell J.S."/>
        </authorList>
    </citation>
    <scope>NUCLEOTIDE SEQUENCE [LARGE SCALE GENOMIC DNA]</scope>
    <source>
        <strain evidence="11">cv. Maze</strain>
        <tissue evidence="10">Seeds</tissue>
    </source>
</reference>
<evidence type="ECO:0000259" key="9">
    <source>
        <dbReference type="Pfam" id="PF04535"/>
    </source>
</evidence>
<gene>
    <name evidence="10" type="ORF">OPV22_008986</name>
</gene>
<organism evidence="10 11">
    <name type="scientific">Ensete ventricosum</name>
    <name type="common">Abyssinian banana</name>
    <name type="synonym">Musa ensete</name>
    <dbReference type="NCBI Taxonomy" id="4639"/>
    <lineage>
        <taxon>Eukaryota</taxon>
        <taxon>Viridiplantae</taxon>
        <taxon>Streptophyta</taxon>
        <taxon>Embryophyta</taxon>
        <taxon>Tracheophyta</taxon>
        <taxon>Spermatophyta</taxon>
        <taxon>Magnoliopsida</taxon>
        <taxon>Liliopsida</taxon>
        <taxon>Zingiberales</taxon>
        <taxon>Musaceae</taxon>
        <taxon>Ensete</taxon>
    </lineage>
</organism>
<evidence type="ECO:0000256" key="1">
    <source>
        <dbReference type="ARBA" id="ARBA00004651"/>
    </source>
</evidence>
<name>A0AAV8RFY2_ENSVE</name>
<evidence type="ECO:0000256" key="7">
    <source>
        <dbReference type="ARBA" id="ARBA00023136"/>
    </source>
</evidence>
<dbReference type="Proteomes" id="UP001222027">
    <property type="component" value="Unassembled WGS sequence"/>
</dbReference>
<sequence>MGSQFPLVLAIKDVAVHENPDSQAIECHLGQLLFKALGTFAREEVGFGRRTLGYKRREGVAVVFLSFLVLSVFKKNLSEEMRPEVGMMSPGNNMHMYYGGGKLRAARRMEVAEVVLRCAICGLGVLAAALIGSATQVREFFSAEKKARFTDMKALVFLVVANGIAAGYSLVQGVRCVVSIIKGGVLLKKALAWAIFSCDQALAYLASAAIAAAAEAAELGQSGQAELQWMKLCNLYGKFCTQVGEGIATAFLACLCLMIVSSMSAFNLFRMYGRTKGQSSGRW</sequence>
<evidence type="ECO:0000256" key="2">
    <source>
        <dbReference type="ARBA" id="ARBA00007651"/>
    </source>
</evidence>
<comment type="caution">
    <text evidence="10">The sequence shown here is derived from an EMBL/GenBank/DDBJ whole genome shotgun (WGS) entry which is preliminary data.</text>
</comment>
<evidence type="ECO:0000256" key="8">
    <source>
        <dbReference type="RuleBase" id="RU361233"/>
    </source>
</evidence>